<dbReference type="Pfam" id="PF15607">
    <property type="entry name" value="Ntox44"/>
    <property type="match status" value="1"/>
</dbReference>
<dbReference type="EMBL" id="WHJG01000005">
    <property type="protein sequence ID" value="NHZ78995.1"/>
    <property type="molecule type" value="Genomic_DNA"/>
</dbReference>
<keyword evidence="3" id="KW-1185">Reference proteome</keyword>
<organism evidence="2 3">
    <name type="scientific">Massilia frigida</name>
    <dbReference type="NCBI Taxonomy" id="2609281"/>
    <lineage>
        <taxon>Bacteria</taxon>
        <taxon>Pseudomonadati</taxon>
        <taxon>Pseudomonadota</taxon>
        <taxon>Betaproteobacteria</taxon>
        <taxon>Burkholderiales</taxon>
        <taxon>Oxalobacteraceae</taxon>
        <taxon>Telluria group</taxon>
        <taxon>Massilia</taxon>
    </lineage>
</organism>
<evidence type="ECO:0000313" key="3">
    <source>
        <dbReference type="Proteomes" id="UP000621455"/>
    </source>
</evidence>
<feature type="domain" description="Bacterial toxin 44" evidence="1">
    <location>
        <begin position="108"/>
        <end position="226"/>
    </location>
</feature>
<gene>
    <name evidence="2" type="ORF">F2P44_06855</name>
</gene>
<evidence type="ECO:0000259" key="1">
    <source>
        <dbReference type="Pfam" id="PF15607"/>
    </source>
</evidence>
<proteinExistence type="predicted"/>
<reference evidence="2 3" key="1">
    <citation type="submission" date="2019-10" db="EMBL/GenBank/DDBJ databases">
        <title>Taxonomy of Antarctic Massilia spp.: description of Massilia rubra sp. nov., Massilia aquatica sp. nov., Massilia mucilaginosa sp. nov., Massilia frigida sp. nov. isolated from streams, lakes and regoliths.</title>
        <authorList>
            <person name="Holochova P."/>
            <person name="Sedlacek I."/>
            <person name="Kralova S."/>
            <person name="Maslanova I."/>
            <person name="Busse H.-J."/>
            <person name="Stankova E."/>
            <person name="Vrbovska V."/>
            <person name="Kovarovic V."/>
            <person name="Bartak M."/>
            <person name="Svec P."/>
            <person name="Pantucek R."/>
        </authorList>
    </citation>
    <scope>NUCLEOTIDE SEQUENCE [LARGE SCALE GENOMIC DNA]</scope>
    <source>
        <strain evidence="2 3">CCM 8695</strain>
    </source>
</reference>
<evidence type="ECO:0000313" key="2">
    <source>
        <dbReference type="EMBL" id="NHZ78995.1"/>
    </source>
</evidence>
<protein>
    <recommendedName>
        <fullName evidence="1">Bacterial toxin 44 domain-containing protein</fullName>
    </recommendedName>
</protein>
<sequence length="263" mass="28894">MSAVLDKQGKPMRLVGATNTTPLADAKAKKLHVCDHANDVVPIAAYMITEMQRNPFSEEGKKMMAANAYDIAQEMKAWNAMPWYAKIGGPPDYGSISAGQKLAAYTIWAERVGPNRPWDHKPILSARLRKQNIFRAGWQRYGNEDYFYDIWSNIHYGYVGAACGFSPDELLGGAGLAQAGSDIMRDVSSLRRPTVQNHPENGAWANTFDDIPDHISIKLGVTLYQQTKPAALTVAVLLKAIAGVPMPWGKGINVAKRVHECPA</sequence>
<accession>A0ABX0NB69</accession>
<dbReference type="Proteomes" id="UP000621455">
    <property type="component" value="Unassembled WGS sequence"/>
</dbReference>
<name>A0ABX0NB69_9BURK</name>
<comment type="caution">
    <text evidence="2">The sequence shown here is derived from an EMBL/GenBank/DDBJ whole genome shotgun (WGS) entry which is preliminary data.</text>
</comment>
<dbReference type="RefSeq" id="WP_167085974.1">
    <property type="nucleotide sequence ID" value="NZ_WHJG01000005.1"/>
</dbReference>
<dbReference type="InterPro" id="IPR028946">
    <property type="entry name" value="Ntox44"/>
</dbReference>